<reference evidence="1" key="2">
    <citation type="journal article" date="2015" name="Fish Shellfish Immunol.">
        <title>Early steps in the European eel (Anguilla anguilla)-Vibrio vulnificus interaction in the gills: Role of the RtxA13 toxin.</title>
        <authorList>
            <person name="Callol A."/>
            <person name="Pajuelo D."/>
            <person name="Ebbesson L."/>
            <person name="Teles M."/>
            <person name="MacKenzie S."/>
            <person name="Amaro C."/>
        </authorList>
    </citation>
    <scope>NUCLEOTIDE SEQUENCE</scope>
</reference>
<accession>A0A0E9X209</accession>
<sequence>MVFQFYCTFFICPDHFLCSEGLFRYQHRFLTTSCLSNGWHIENCGLAQENTLQTTQEQLVPVLYFQRMYIGTD</sequence>
<name>A0A0E9X209_ANGAN</name>
<dbReference type="EMBL" id="GBXM01011948">
    <property type="protein sequence ID" value="JAH96629.1"/>
    <property type="molecule type" value="Transcribed_RNA"/>
</dbReference>
<organism evidence="1">
    <name type="scientific">Anguilla anguilla</name>
    <name type="common">European freshwater eel</name>
    <name type="synonym">Muraena anguilla</name>
    <dbReference type="NCBI Taxonomy" id="7936"/>
    <lineage>
        <taxon>Eukaryota</taxon>
        <taxon>Metazoa</taxon>
        <taxon>Chordata</taxon>
        <taxon>Craniata</taxon>
        <taxon>Vertebrata</taxon>
        <taxon>Euteleostomi</taxon>
        <taxon>Actinopterygii</taxon>
        <taxon>Neopterygii</taxon>
        <taxon>Teleostei</taxon>
        <taxon>Anguilliformes</taxon>
        <taxon>Anguillidae</taxon>
        <taxon>Anguilla</taxon>
    </lineage>
</organism>
<dbReference type="AlphaFoldDB" id="A0A0E9X209"/>
<evidence type="ECO:0000313" key="1">
    <source>
        <dbReference type="EMBL" id="JAH96629.1"/>
    </source>
</evidence>
<protein>
    <submittedName>
        <fullName evidence="1">Uncharacterized protein</fullName>
    </submittedName>
</protein>
<proteinExistence type="predicted"/>
<reference evidence="1" key="1">
    <citation type="submission" date="2014-11" db="EMBL/GenBank/DDBJ databases">
        <authorList>
            <person name="Amaro Gonzalez C."/>
        </authorList>
    </citation>
    <scope>NUCLEOTIDE SEQUENCE</scope>
</reference>